<evidence type="ECO:0000313" key="8">
    <source>
        <dbReference type="Proteomes" id="UP000094801"/>
    </source>
</evidence>
<evidence type="ECO:0000256" key="2">
    <source>
        <dbReference type="ARBA" id="ARBA00022692"/>
    </source>
</evidence>
<dbReference type="OrthoDB" id="3988360at2759"/>
<feature type="transmembrane region" description="Helical" evidence="6">
    <location>
        <begin position="12"/>
        <end position="33"/>
    </location>
</feature>
<accession>A0A1E4T325</accession>
<feature type="transmembrane region" description="Helical" evidence="6">
    <location>
        <begin position="210"/>
        <end position="237"/>
    </location>
</feature>
<evidence type="ECO:0008006" key="9">
    <source>
        <dbReference type="Google" id="ProtNLM"/>
    </source>
</evidence>
<comment type="subcellular location">
    <subcellularLocation>
        <location evidence="1">Membrane</location>
        <topology evidence="1">Multi-pass membrane protein</topology>
    </subcellularLocation>
</comment>
<dbReference type="InterPro" id="IPR014844">
    <property type="entry name" value="PalH"/>
</dbReference>
<keyword evidence="8" id="KW-1185">Reference proteome</keyword>
<feature type="region of interest" description="Disordered" evidence="5">
    <location>
        <begin position="371"/>
        <end position="415"/>
    </location>
</feature>
<feature type="transmembrane region" description="Helical" evidence="6">
    <location>
        <begin position="177"/>
        <end position="198"/>
    </location>
</feature>
<evidence type="ECO:0000256" key="6">
    <source>
        <dbReference type="SAM" id="Phobius"/>
    </source>
</evidence>
<dbReference type="PANTHER" id="PTHR35779">
    <property type="entry name" value="PH-RESPONSE REGULATOR PROTEIN PALH/RIM21"/>
    <property type="match status" value="1"/>
</dbReference>
<feature type="transmembrane region" description="Helical" evidence="6">
    <location>
        <begin position="249"/>
        <end position="272"/>
    </location>
</feature>
<organism evidence="7 8">
    <name type="scientific">[Candida] arabinofermentans NRRL YB-2248</name>
    <dbReference type="NCBI Taxonomy" id="983967"/>
    <lineage>
        <taxon>Eukaryota</taxon>
        <taxon>Fungi</taxon>
        <taxon>Dikarya</taxon>
        <taxon>Ascomycota</taxon>
        <taxon>Saccharomycotina</taxon>
        <taxon>Pichiomycetes</taxon>
        <taxon>Pichiales</taxon>
        <taxon>Pichiaceae</taxon>
        <taxon>Ogataea</taxon>
        <taxon>Ogataea/Candida clade</taxon>
    </lineage>
</organism>
<proteinExistence type="predicted"/>
<dbReference type="AlphaFoldDB" id="A0A1E4T325"/>
<dbReference type="PANTHER" id="PTHR35779:SF2">
    <property type="entry name" value="PROTEIN DFG16"/>
    <property type="match status" value="1"/>
</dbReference>
<name>A0A1E4T325_9ASCO</name>
<evidence type="ECO:0000256" key="1">
    <source>
        <dbReference type="ARBA" id="ARBA00004141"/>
    </source>
</evidence>
<protein>
    <recommendedName>
        <fullName evidence="9">Transmembrane protein</fullName>
    </recommendedName>
</protein>
<dbReference type="Proteomes" id="UP000094801">
    <property type="component" value="Unassembled WGS sequence"/>
</dbReference>
<keyword evidence="4 6" id="KW-0472">Membrane</keyword>
<gene>
    <name evidence="7" type="ORF">CANARDRAFT_6639</name>
</gene>
<dbReference type="GO" id="GO:0071467">
    <property type="term" value="P:cellular response to pH"/>
    <property type="evidence" value="ECO:0007669"/>
    <property type="project" value="TreeGrafter"/>
</dbReference>
<feature type="region of interest" description="Disordered" evidence="5">
    <location>
        <begin position="129"/>
        <end position="152"/>
    </location>
</feature>
<sequence length="415" mass="47805">MTIIHKSRDEFTTSVIIINFFICTIVVCSWLLLMIQILSTNFKPYFLKISTLDLSCSSTVLLFKISTLMKSQYEYCYQDKGELATDIFNRTSFECVYYICELLIYGNWVAVCGRLVTVGSKGGVVGKTTTTTTSSNSPSTSGYSHLPQQQQQQQQQQGKKPSSWFSNLFMFFKWTDFANTFVMFISGIFSGLQLFLHGSNGTGESSENSYWVNICLMIFTSLRYIYIICLFTFFLILKISDRVRFKTMTLITVTILCLAISVGLNLTSLILIQKKIRWLIPIYLFFELLTINLIYEFLSDLKAWDQKKESKGIVGREIQIGNQYDNTEYKDGFLYDDDDITEEEDSSQEEEENITNVEELSYIGSDSEVYELSDMSHHQQQDIEQGIQGSSNDDTLPPFEPHPGFQMDDYWNDKR</sequence>
<keyword evidence="2 6" id="KW-0812">Transmembrane</keyword>
<dbReference type="GO" id="GO:0005886">
    <property type="term" value="C:plasma membrane"/>
    <property type="evidence" value="ECO:0007669"/>
    <property type="project" value="TreeGrafter"/>
</dbReference>
<reference evidence="8" key="1">
    <citation type="submission" date="2016-04" db="EMBL/GenBank/DDBJ databases">
        <title>Comparative genomics of biotechnologically important yeasts.</title>
        <authorList>
            <consortium name="DOE Joint Genome Institute"/>
            <person name="Riley R."/>
            <person name="Haridas S."/>
            <person name="Wolfe K.H."/>
            <person name="Lopes M.R."/>
            <person name="Hittinger C.T."/>
            <person name="Goker M."/>
            <person name="Salamov A."/>
            <person name="Wisecaver J."/>
            <person name="Long T.M."/>
            <person name="Aerts A.L."/>
            <person name="Barry K."/>
            <person name="Choi C."/>
            <person name="Clum A."/>
            <person name="Coughlan A.Y."/>
            <person name="Deshpande S."/>
            <person name="Douglass A.P."/>
            <person name="Hanson S.J."/>
            <person name="Klenk H.-P."/>
            <person name="Labutti K."/>
            <person name="Lapidus A."/>
            <person name="Lindquist E."/>
            <person name="Lipzen A."/>
            <person name="Meier-Kolthoff J.P."/>
            <person name="Ohm R.A."/>
            <person name="Otillar R.P."/>
            <person name="Pangilinan J."/>
            <person name="Peng Y."/>
            <person name="Rokas A."/>
            <person name="Rosa C.A."/>
            <person name="Scheuner C."/>
            <person name="Sibirny A.A."/>
            <person name="Slot J.C."/>
            <person name="Stielow J.B."/>
            <person name="Sun H."/>
            <person name="Kurtzman C.P."/>
            <person name="Blackwell M."/>
            <person name="Grigoriev I.V."/>
            <person name="Jeffries T.W."/>
        </authorList>
    </citation>
    <scope>NUCLEOTIDE SEQUENCE [LARGE SCALE GENOMIC DNA]</scope>
    <source>
        <strain evidence="8">NRRL YB-2248</strain>
    </source>
</reference>
<keyword evidence="3 6" id="KW-1133">Transmembrane helix</keyword>
<evidence type="ECO:0000256" key="5">
    <source>
        <dbReference type="SAM" id="MobiDB-lite"/>
    </source>
</evidence>
<evidence type="ECO:0000313" key="7">
    <source>
        <dbReference type="EMBL" id="ODV86144.1"/>
    </source>
</evidence>
<dbReference type="Pfam" id="PF08733">
    <property type="entry name" value="PalH"/>
    <property type="match status" value="1"/>
</dbReference>
<evidence type="ECO:0000256" key="4">
    <source>
        <dbReference type="ARBA" id="ARBA00023136"/>
    </source>
</evidence>
<evidence type="ECO:0000256" key="3">
    <source>
        <dbReference type="ARBA" id="ARBA00022989"/>
    </source>
</evidence>
<feature type="transmembrane region" description="Helical" evidence="6">
    <location>
        <begin position="278"/>
        <end position="298"/>
    </location>
</feature>
<dbReference type="STRING" id="983967.A0A1E4T325"/>
<dbReference type="EMBL" id="KV453850">
    <property type="protein sequence ID" value="ODV86144.1"/>
    <property type="molecule type" value="Genomic_DNA"/>
</dbReference>